<dbReference type="AlphaFoldDB" id="K1LAQ9"/>
<accession>K1LAQ9</accession>
<dbReference type="Gene3D" id="3.40.50.300">
    <property type="entry name" value="P-loop containing nucleotide triphosphate hydrolases"/>
    <property type="match status" value="1"/>
</dbReference>
<dbReference type="SUPFAM" id="SSF52540">
    <property type="entry name" value="P-loop containing nucleoside triphosphate hydrolases"/>
    <property type="match status" value="1"/>
</dbReference>
<sequence>MDLRKSIKTMNKIIFVTGIPGAGKSTFLRRKYFDRGQYFVMDMAEESLRKFGSLSPLKDEDYGEQRLSIINGFGDKGLFALFDGKDLVIEHNVVGEDWDEFFDLLQKAKRLGFYTEWIHLHVEDETAKQRIQMAGDGYYVSESLMYDVLMVLEGILEDYELNVQLEEIASIKGPRGIIQLFEKQSESVPVFFFTEEHSHYSGFKSAEIFQEEDAVKPMVLFNNLKEALEAIFDQYELKKVSILTVKDRFKAIVEETFNGKMDVPYWEEFLN</sequence>
<keyword evidence="2" id="KW-1185">Reference proteome</keyword>
<protein>
    <submittedName>
        <fullName evidence="1">Uncharacterized protein</fullName>
    </submittedName>
</protein>
<dbReference type="InterPro" id="IPR027417">
    <property type="entry name" value="P-loop_NTPase"/>
</dbReference>
<reference evidence="1 2" key="1">
    <citation type="journal article" date="2012" name="J. Bacteriol.">
        <title>Draft Genome Sequence of Cecembia lonarensis Strain LW9T, Isolated from Lonar Lake, a Haloalkaline Lake in India.</title>
        <authorList>
            <person name="Shivaji S."/>
            <person name="Ara S."/>
            <person name="Singh A."/>
            <person name="Pinnaka A.K."/>
        </authorList>
    </citation>
    <scope>NUCLEOTIDE SEQUENCE [LARGE SCALE GENOMIC DNA]</scope>
    <source>
        <strain evidence="1 2">LW9</strain>
    </source>
</reference>
<name>K1LAQ9_CECL9</name>
<dbReference type="Proteomes" id="UP000004478">
    <property type="component" value="Unassembled WGS sequence"/>
</dbReference>
<evidence type="ECO:0000313" key="1">
    <source>
        <dbReference type="EMBL" id="EKB47493.1"/>
    </source>
</evidence>
<evidence type="ECO:0000313" key="2">
    <source>
        <dbReference type="Proteomes" id="UP000004478"/>
    </source>
</evidence>
<comment type="caution">
    <text evidence="1">The sequence shown here is derived from an EMBL/GenBank/DDBJ whole genome shotgun (WGS) entry which is preliminary data.</text>
</comment>
<proteinExistence type="predicted"/>
<gene>
    <name evidence="1" type="ORF">B879_03903</name>
</gene>
<organism evidence="1 2">
    <name type="scientific">Cecembia lonarensis (strain CCUG 58316 / KCTC 22772 / LW9)</name>
    <dbReference type="NCBI Taxonomy" id="1225176"/>
    <lineage>
        <taxon>Bacteria</taxon>
        <taxon>Pseudomonadati</taxon>
        <taxon>Bacteroidota</taxon>
        <taxon>Cytophagia</taxon>
        <taxon>Cytophagales</taxon>
        <taxon>Cyclobacteriaceae</taxon>
        <taxon>Cecembia</taxon>
    </lineage>
</organism>
<dbReference type="EMBL" id="AMGM01000122">
    <property type="protein sequence ID" value="EKB47493.1"/>
    <property type="molecule type" value="Genomic_DNA"/>
</dbReference>